<dbReference type="Proteomes" id="UP001305414">
    <property type="component" value="Unassembled WGS sequence"/>
</dbReference>
<sequence>MSSSIAYTYQSPYKPTPTSTQLDKFVKYLRLKIYRIEVTYGVYVYTPMEKVVFWALFCFLFSAISTVTIVYTHRILLFYWRILLENGVLGNNVLPPLSAAKQAATGLTTSVRTEEAAELISGLAKNSQVA</sequence>
<evidence type="ECO:0000256" key="3">
    <source>
        <dbReference type="ARBA" id="ARBA00022824"/>
    </source>
</evidence>
<keyword evidence="2 6" id="KW-0812">Transmembrane</keyword>
<dbReference type="EMBL" id="JAWHQM010000070">
    <property type="protein sequence ID" value="KAK5636435.1"/>
    <property type="molecule type" value="Genomic_DNA"/>
</dbReference>
<gene>
    <name evidence="7" type="ORF">RRF57_012147</name>
</gene>
<keyword evidence="4 6" id="KW-1133">Transmembrane helix</keyword>
<dbReference type="AlphaFoldDB" id="A0AAN7UP27"/>
<comment type="subcellular location">
    <subcellularLocation>
        <location evidence="1">Endoplasmic reticulum membrane</location>
        <topology evidence="1">Multi-pass membrane protein</topology>
    </subcellularLocation>
</comment>
<dbReference type="Pfam" id="PF11779">
    <property type="entry name" value="SPT_ssu-like"/>
    <property type="match status" value="1"/>
</dbReference>
<evidence type="ECO:0000256" key="5">
    <source>
        <dbReference type="ARBA" id="ARBA00023136"/>
    </source>
</evidence>
<feature type="transmembrane region" description="Helical" evidence="6">
    <location>
        <begin position="51"/>
        <end position="71"/>
    </location>
</feature>
<evidence type="ECO:0000313" key="8">
    <source>
        <dbReference type="Proteomes" id="UP001305414"/>
    </source>
</evidence>
<dbReference type="GO" id="GO:0005789">
    <property type="term" value="C:endoplasmic reticulum membrane"/>
    <property type="evidence" value="ECO:0007669"/>
    <property type="project" value="UniProtKB-SubCell"/>
</dbReference>
<reference evidence="7 8" key="1">
    <citation type="submission" date="2023-10" db="EMBL/GenBank/DDBJ databases">
        <title>Draft genome sequence of Xylaria bambusicola isolate GMP-LS, the root and basal stem rot pathogen of sugarcane in Indonesia.</title>
        <authorList>
            <person name="Selvaraj P."/>
            <person name="Muralishankar V."/>
            <person name="Muruganantham S."/>
            <person name="Sp S."/>
            <person name="Haryani S."/>
            <person name="Lau K.J.X."/>
            <person name="Naqvi N.I."/>
        </authorList>
    </citation>
    <scope>NUCLEOTIDE SEQUENCE [LARGE SCALE GENOMIC DNA]</scope>
    <source>
        <strain evidence="7">GMP-LS</strain>
    </source>
</reference>
<keyword evidence="3" id="KW-0256">Endoplasmic reticulum</keyword>
<name>A0AAN7UP27_9PEZI</name>
<proteinExistence type="predicted"/>
<evidence type="ECO:0000256" key="6">
    <source>
        <dbReference type="SAM" id="Phobius"/>
    </source>
</evidence>
<evidence type="ECO:0000256" key="4">
    <source>
        <dbReference type="ARBA" id="ARBA00022989"/>
    </source>
</evidence>
<evidence type="ECO:0000256" key="1">
    <source>
        <dbReference type="ARBA" id="ARBA00004477"/>
    </source>
</evidence>
<organism evidence="7 8">
    <name type="scientific">Xylaria bambusicola</name>
    <dbReference type="NCBI Taxonomy" id="326684"/>
    <lineage>
        <taxon>Eukaryota</taxon>
        <taxon>Fungi</taxon>
        <taxon>Dikarya</taxon>
        <taxon>Ascomycota</taxon>
        <taxon>Pezizomycotina</taxon>
        <taxon>Sordariomycetes</taxon>
        <taxon>Xylariomycetidae</taxon>
        <taxon>Xylariales</taxon>
        <taxon>Xylariaceae</taxon>
        <taxon>Xylaria</taxon>
    </lineage>
</organism>
<protein>
    <submittedName>
        <fullName evidence="7">Uncharacterized protein</fullName>
    </submittedName>
</protein>
<evidence type="ECO:0000256" key="2">
    <source>
        <dbReference type="ARBA" id="ARBA00022692"/>
    </source>
</evidence>
<accession>A0AAN7UP27</accession>
<keyword evidence="5 6" id="KW-0472">Membrane</keyword>
<evidence type="ECO:0000313" key="7">
    <source>
        <dbReference type="EMBL" id="KAK5636435.1"/>
    </source>
</evidence>
<keyword evidence="8" id="KW-1185">Reference proteome</keyword>
<comment type="caution">
    <text evidence="7">The sequence shown here is derived from an EMBL/GenBank/DDBJ whole genome shotgun (WGS) entry which is preliminary data.</text>
</comment>
<dbReference type="InterPro" id="IPR024512">
    <property type="entry name" value="Ser_palmitoyltrfase_ssu-like"/>
</dbReference>